<reference evidence="1" key="1">
    <citation type="journal article" date="2023" name="G3 (Bethesda)">
        <title>A reference genome for the long-term kleptoplast-retaining sea slug Elysia crispata morphotype clarki.</title>
        <authorList>
            <person name="Eastman K.E."/>
            <person name="Pendleton A.L."/>
            <person name="Shaikh M.A."/>
            <person name="Suttiyut T."/>
            <person name="Ogas R."/>
            <person name="Tomko P."/>
            <person name="Gavelis G."/>
            <person name="Widhalm J.R."/>
            <person name="Wisecaver J.H."/>
        </authorList>
    </citation>
    <scope>NUCLEOTIDE SEQUENCE</scope>
    <source>
        <strain evidence="1">ECLA1</strain>
    </source>
</reference>
<sequence>MILLVIARPSSRVRFPSRTFQQTALVYQLTVECMTDSIALDDLLGLVLMLLTVSSIAQLGTRLDLKAGRVTLGMDSEG</sequence>
<dbReference type="AlphaFoldDB" id="A0AAE1AWP0"/>
<organism evidence="1 2">
    <name type="scientific">Elysia crispata</name>
    <name type="common">lettuce slug</name>
    <dbReference type="NCBI Taxonomy" id="231223"/>
    <lineage>
        <taxon>Eukaryota</taxon>
        <taxon>Metazoa</taxon>
        <taxon>Spiralia</taxon>
        <taxon>Lophotrochozoa</taxon>
        <taxon>Mollusca</taxon>
        <taxon>Gastropoda</taxon>
        <taxon>Heterobranchia</taxon>
        <taxon>Euthyneura</taxon>
        <taxon>Panpulmonata</taxon>
        <taxon>Sacoglossa</taxon>
        <taxon>Placobranchoidea</taxon>
        <taxon>Plakobranchidae</taxon>
        <taxon>Elysia</taxon>
    </lineage>
</organism>
<gene>
    <name evidence="1" type="ORF">RRG08_028359</name>
</gene>
<evidence type="ECO:0000313" key="1">
    <source>
        <dbReference type="EMBL" id="KAK3795160.1"/>
    </source>
</evidence>
<evidence type="ECO:0000313" key="2">
    <source>
        <dbReference type="Proteomes" id="UP001283361"/>
    </source>
</evidence>
<accession>A0AAE1AWP0</accession>
<protein>
    <submittedName>
        <fullName evidence="1">Uncharacterized protein</fullName>
    </submittedName>
</protein>
<proteinExistence type="predicted"/>
<name>A0AAE1AWP0_9GAST</name>
<dbReference type="Proteomes" id="UP001283361">
    <property type="component" value="Unassembled WGS sequence"/>
</dbReference>
<keyword evidence="2" id="KW-1185">Reference proteome</keyword>
<comment type="caution">
    <text evidence="1">The sequence shown here is derived from an EMBL/GenBank/DDBJ whole genome shotgun (WGS) entry which is preliminary data.</text>
</comment>
<dbReference type="EMBL" id="JAWDGP010001078">
    <property type="protein sequence ID" value="KAK3795160.1"/>
    <property type="molecule type" value="Genomic_DNA"/>
</dbReference>